<evidence type="ECO:0000259" key="1">
    <source>
        <dbReference type="Pfam" id="PF05368"/>
    </source>
</evidence>
<reference evidence="2 3" key="1">
    <citation type="submission" date="2019-01" db="EMBL/GenBank/DDBJ databases">
        <title>Genome sequencing of the rare red list fungi Fomitopsis rosea.</title>
        <authorList>
            <person name="Buettner E."/>
            <person name="Kellner H."/>
        </authorList>
    </citation>
    <scope>NUCLEOTIDE SEQUENCE [LARGE SCALE GENOMIC DNA]</scope>
    <source>
        <strain evidence="2 3">DSM 105464</strain>
    </source>
</reference>
<dbReference type="Pfam" id="PF05368">
    <property type="entry name" value="NmrA"/>
    <property type="match status" value="1"/>
</dbReference>
<dbReference type="SUPFAM" id="SSF51735">
    <property type="entry name" value="NAD(P)-binding Rossmann-fold domains"/>
    <property type="match status" value="1"/>
</dbReference>
<dbReference type="InterPro" id="IPR051783">
    <property type="entry name" value="NAD(P)-dependent_oxidoreduct"/>
</dbReference>
<dbReference type="EMBL" id="SEKV01001187">
    <property type="protein sequence ID" value="TFY51436.1"/>
    <property type="molecule type" value="Genomic_DNA"/>
</dbReference>
<evidence type="ECO:0000313" key="3">
    <source>
        <dbReference type="Proteomes" id="UP000298390"/>
    </source>
</evidence>
<proteinExistence type="predicted"/>
<dbReference type="PANTHER" id="PTHR48079:SF6">
    <property type="entry name" value="NAD(P)-BINDING DOMAIN-CONTAINING PROTEIN-RELATED"/>
    <property type="match status" value="1"/>
</dbReference>
<accession>A0A4Y9XMX1</accession>
<dbReference type="STRING" id="34475.A0A4Y9XMX1"/>
<dbReference type="Proteomes" id="UP000298390">
    <property type="component" value="Unassembled WGS sequence"/>
</dbReference>
<protein>
    <recommendedName>
        <fullName evidence="1">NmrA-like domain-containing protein</fullName>
    </recommendedName>
</protein>
<organism evidence="2 3">
    <name type="scientific">Rhodofomes roseus</name>
    <dbReference type="NCBI Taxonomy" id="34475"/>
    <lineage>
        <taxon>Eukaryota</taxon>
        <taxon>Fungi</taxon>
        <taxon>Dikarya</taxon>
        <taxon>Basidiomycota</taxon>
        <taxon>Agaricomycotina</taxon>
        <taxon>Agaricomycetes</taxon>
        <taxon>Polyporales</taxon>
        <taxon>Rhodofomes</taxon>
    </lineage>
</organism>
<evidence type="ECO:0000313" key="2">
    <source>
        <dbReference type="EMBL" id="TFY51436.1"/>
    </source>
</evidence>
<dbReference type="InterPro" id="IPR008030">
    <property type="entry name" value="NmrA-like"/>
</dbReference>
<dbReference type="GO" id="GO:0005737">
    <property type="term" value="C:cytoplasm"/>
    <property type="evidence" value="ECO:0007669"/>
    <property type="project" value="TreeGrafter"/>
</dbReference>
<dbReference type="GO" id="GO:0004029">
    <property type="term" value="F:aldehyde dehydrogenase (NAD+) activity"/>
    <property type="evidence" value="ECO:0007669"/>
    <property type="project" value="TreeGrafter"/>
</dbReference>
<dbReference type="AlphaFoldDB" id="A0A4Y9XMX1"/>
<name>A0A4Y9XMX1_9APHY</name>
<dbReference type="InterPro" id="IPR036291">
    <property type="entry name" value="NAD(P)-bd_dom_sf"/>
</dbReference>
<gene>
    <name evidence="2" type="ORF">EVJ58_g10567</name>
</gene>
<dbReference type="PANTHER" id="PTHR48079">
    <property type="entry name" value="PROTEIN YEEZ"/>
    <property type="match status" value="1"/>
</dbReference>
<comment type="caution">
    <text evidence="2">The sequence shown here is derived from an EMBL/GenBank/DDBJ whole genome shotgun (WGS) entry which is preliminary data.</text>
</comment>
<dbReference type="Gene3D" id="3.40.50.720">
    <property type="entry name" value="NAD(P)-binding Rossmann-like Domain"/>
    <property type="match status" value="1"/>
</dbReference>
<sequence length="370" mass="39951">MTSKTEILLFGATGYIGGSVLNRLLSHPKADTFSITATVRSPEKAKLLEKLGVKAEIASLSDFDKIEELASRAHVIFNVANSDDLPAINALLKGVRKAHETTGELPILIHTSGTGEIAEAANGEYAAETVYSDLNVEQLKAIPETAFHRKVSLAVIGADEQGYTRSYIMIPGMIDGLASGPVFEAGIANPLSIQIPALIKQALDRNRAGMIGPGKAVWSIINIEDTVDMYIALFDAISADPQSVGHGWEGYYFGVSDHVSFYEIGQAIGQALVDLGLAKDAEPTTFTDEELLKHWGSVLAGKYGGTTCRCRADRALAMGWKPKYATKDLLLAGIKPEVEYEFKRAQENGGVDFTKQRRHGLLLKSVLESN</sequence>
<feature type="domain" description="NmrA-like" evidence="1">
    <location>
        <begin position="4"/>
        <end position="82"/>
    </location>
</feature>